<sequence>MAGAVRAFHLVFQSVKVIMTAHGIAVVHFIYRRGKDDNVLAEGGYLGGICVEGTGVFFQVFRVVKLGRVYKYAYNGKRVCLQRLLHKAKVSAVQCTH</sequence>
<dbReference type="EMBL" id="AWUE01004342">
    <property type="protein sequence ID" value="OMP13416.1"/>
    <property type="molecule type" value="Genomic_DNA"/>
</dbReference>
<protein>
    <submittedName>
        <fullName evidence="2">Uncharacterized protein</fullName>
    </submittedName>
</protein>
<gene>
    <name evidence="2" type="ORF">COLO4_01724</name>
</gene>
<dbReference type="AlphaFoldDB" id="A0A1R3L249"/>
<evidence type="ECO:0000256" key="1">
    <source>
        <dbReference type="SAM" id="Phobius"/>
    </source>
</evidence>
<feature type="transmembrane region" description="Helical" evidence="1">
    <location>
        <begin position="43"/>
        <end position="64"/>
    </location>
</feature>
<name>A0A1R3L249_9ROSI</name>
<keyword evidence="1" id="KW-0812">Transmembrane</keyword>
<proteinExistence type="predicted"/>
<feature type="non-terminal residue" evidence="2">
    <location>
        <position position="97"/>
    </location>
</feature>
<reference evidence="3" key="1">
    <citation type="submission" date="2013-09" db="EMBL/GenBank/DDBJ databases">
        <title>Corchorus olitorius genome sequencing.</title>
        <authorList>
            <person name="Alam M."/>
            <person name="Haque M.S."/>
            <person name="Islam M.S."/>
            <person name="Emdad E.M."/>
            <person name="Islam M.M."/>
            <person name="Ahmed B."/>
            <person name="Halim A."/>
            <person name="Hossen Q.M.M."/>
            <person name="Hossain M.Z."/>
            <person name="Ahmed R."/>
            <person name="Khan M.M."/>
            <person name="Islam R."/>
            <person name="Rashid M.M."/>
            <person name="Khan S.A."/>
            <person name="Rahman M.S."/>
            <person name="Alam M."/>
            <person name="Yahiya A.S."/>
            <person name="Khan M.S."/>
            <person name="Azam M.S."/>
            <person name="Haque T."/>
            <person name="Lashkar M.Z.H."/>
            <person name="Akhand A.I."/>
            <person name="Morshed G."/>
            <person name="Roy S."/>
            <person name="Uddin K.S."/>
            <person name="Rabeya T."/>
            <person name="Hossain A.S."/>
            <person name="Chowdhury A."/>
            <person name="Snigdha A.R."/>
            <person name="Mortoza M.S."/>
            <person name="Matin S.A."/>
            <person name="Hoque S.M.E."/>
            <person name="Islam M.K."/>
            <person name="Roy D.K."/>
            <person name="Haider R."/>
            <person name="Moosa M.M."/>
            <person name="Elias S.M."/>
            <person name="Hasan A.M."/>
            <person name="Jahan S."/>
            <person name="Shafiuddin M."/>
            <person name="Mahmood N."/>
            <person name="Shommy N.S."/>
        </authorList>
    </citation>
    <scope>NUCLEOTIDE SEQUENCE [LARGE SCALE GENOMIC DNA]</scope>
    <source>
        <strain evidence="3">cv. O-4</strain>
    </source>
</reference>
<evidence type="ECO:0000313" key="2">
    <source>
        <dbReference type="EMBL" id="OMP13416.1"/>
    </source>
</evidence>
<comment type="caution">
    <text evidence="2">The sequence shown here is derived from an EMBL/GenBank/DDBJ whole genome shotgun (WGS) entry which is preliminary data.</text>
</comment>
<keyword evidence="1" id="KW-0472">Membrane</keyword>
<evidence type="ECO:0000313" key="3">
    <source>
        <dbReference type="Proteomes" id="UP000187203"/>
    </source>
</evidence>
<organism evidence="2 3">
    <name type="scientific">Corchorus olitorius</name>
    <dbReference type="NCBI Taxonomy" id="93759"/>
    <lineage>
        <taxon>Eukaryota</taxon>
        <taxon>Viridiplantae</taxon>
        <taxon>Streptophyta</taxon>
        <taxon>Embryophyta</taxon>
        <taxon>Tracheophyta</taxon>
        <taxon>Spermatophyta</taxon>
        <taxon>Magnoliopsida</taxon>
        <taxon>eudicotyledons</taxon>
        <taxon>Gunneridae</taxon>
        <taxon>Pentapetalae</taxon>
        <taxon>rosids</taxon>
        <taxon>malvids</taxon>
        <taxon>Malvales</taxon>
        <taxon>Malvaceae</taxon>
        <taxon>Grewioideae</taxon>
        <taxon>Apeibeae</taxon>
        <taxon>Corchorus</taxon>
    </lineage>
</organism>
<keyword evidence="1" id="KW-1133">Transmembrane helix</keyword>
<dbReference type="Proteomes" id="UP000187203">
    <property type="component" value="Unassembled WGS sequence"/>
</dbReference>
<accession>A0A1R3L249</accession>
<feature type="transmembrane region" description="Helical" evidence="1">
    <location>
        <begin position="7"/>
        <end position="31"/>
    </location>
</feature>
<keyword evidence="3" id="KW-1185">Reference proteome</keyword>